<dbReference type="InterPro" id="IPR044691">
    <property type="entry name" value="DCC1_Trx"/>
</dbReference>
<protein>
    <submittedName>
        <fullName evidence="1">DUF393 domain-containing protein</fullName>
    </submittedName>
</protein>
<dbReference type="GO" id="GO:0015035">
    <property type="term" value="F:protein-disulfide reductase activity"/>
    <property type="evidence" value="ECO:0007669"/>
    <property type="project" value="InterPro"/>
</dbReference>
<dbReference type="PANTHER" id="PTHR34290">
    <property type="entry name" value="SI:CH73-390P7.2"/>
    <property type="match status" value="1"/>
</dbReference>
<organism evidence="1 2">
    <name type="scientific">Nitrincola tibetensis</name>
    <dbReference type="NCBI Taxonomy" id="2219697"/>
    <lineage>
        <taxon>Bacteria</taxon>
        <taxon>Pseudomonadati</taxon>
        <taxon>Pseudomonadota</taxon>
        <taxon>Gammaproteobacteria</taxon>
        <taxon>Oceanospirillales</taxon>
        <taxon>Oceanospirillaceae</taxon>
        <taxon>Nitrincola</taxon>
    </lineage>
</organism>
<dbReference type="Pfam" id="PF04134">
    <property type="entry name" value="DCC1-like"/>
    <property type="match status" value="1"/>
</dbReference>
<dbReference type="OrthoDB" id="5294764at2"/>
<comment type="caution">
    <text evidence="1">The sequence shown here is derived from an EMBL/GenBank/DDBJ whole genome shotgun (WGS) entry which is preliminary data.</text>
</comment>
<dbReference type="InterPro" id="IPR007263">
    <property type="entry name" value="DCC1-like"/>
</dbReference>
<proteinExistence type="predicted"/>
<accession>A0A364NIT1</accession>
<dbReference type="EMBL" id="QKRX01000014">
    <property type="protein sequence ID" value="RAU16963.1"/>
    <property type="molecule type" value="Genomic_DNA"/>
</dbReference>
<gene>
    <name evidence="1" type="ORF">DN062_15550</name>
</gene>
<evidence type="ECO:0000313" key="2">
    <source>
        <dbReference type="Proteomes" id="UP000250744"/>
    </source>
</evidence>
<keyword evidence="2" id="KW-1185">Reference proteome</keyword>
<evidence type="ECO:0000313" key="1">
    <source>
        <dbReference type="EMBL" id="RAU16963.1"/>
    </source>
</evidence>
<dbReference type="RefSeq" id="WP_112160222.1">
    <property type="nucleotide sequence ID" value="NZ_QKRX01000014.1"/>
</dbReference>
<dbReference type="Proteomes" id="UP000250744">
    <property type="component" value="Unassembled WGS sequence"/>
</dbReference>
<dbReference type="PANTHER" id="PTHR34290:SF2">
    <property type="entry name" value="OS04G0668800 PROTEIN"/>
    <property type="match status" value="1"/>
</dbReference>
<reference evidence="1 2" key="1">
    <citation type="submission" date="2018-06" db="EMBL/GenBank/DDBJ databases">
        <title>Nitrincola tibetense sp. nov., isolated from Lake XuguoCo on Tibetan Plateau.</title>
        <authorList>
            <person name="Xing P."/>
        </authorList>
    </citation>
    <scope>NUCLEOTIDE SEQUENCE [LARGE SCALE GENOMIC DNA]</scope>
    <source>
        <strain evidence="2">xg18</strain>
    </source>
</reference>
<name>A0A364NIT1_9GAMM</name>
<sequence length="112" mass="12755">MTDAMPKLFYDGNCPLCEKEICYLNPKLLGKIALIDISEVGFEGWGGVSKQAMMKKIHVWTGQNFLIGLDATLYYWRLAGLSLPAKLLSLPIVYSIANAGYNIWAHWRYRRL</sequence>
<dbReference type="AlphaFoldDB" id="A0A364NIT1"/>